<evidence type="ECO:0000256" key="2">
    <source>
        <dbReference type="ARBA" id="ARBA00022692"/>
    </source>
</evidence>
<organism evidence="7">
    <name type="scientific">bioreactor metagenome</name>
    <dbReference type="NCBI Taxonomy" id="1076179"/>
    <lineage>
        <taxon>unclassified sequences</taxon>
        <taxon>metagenomes</taxon>
        <taxon>ecological metagenomes</taxon>
    </lineage>
</organism>
<evidence type="ECO:0000256" key="1">
    <source>
        <dbReference type="ARBA" id="ARBA00004141"/>
    </source>
</evidence>
<dbReference type="InterPro" id="IPR051533">
    <property type="entry name" value="WaaL-like"/>
</dbReference>
<dbReference type="Pfam" id="PF04932">
    <property type="entry name" value="Wzy_C"/>
    <property type="match status" value="1"/>
</dbReference>
<reference evidence="7" key="1">
    <citation type="submission" date="2019-08" db="EMBL/GenBank/DDBJ databases">
        <authorList>
            <person name="Kucharzyk K."/>
            <person name="Murdoch R.W."/>
            <person name="Higgins S."/>
            <person name="Loffler F."/>
        </authorList>
    </citation>
    <scope>NUCLEOTIDE SEQUENCE</scope>
</reference>
<dbReference type="GO" id="GO:0016020">
    <property type="term" value="C:membrane"/>
    <property type="evidence" value="ECO:0007669"/>
    <property type="project" value="UniProtKB-SubCell"/>
</dbReference>
<feature type="transmembrane region" description="Helical" evidence="5">
    <location>
        <begin position="457"/>
        <end position="478"/>
    </location>
</feature>
<feature type="transmembrane region" description="Helical" evidence="5">
    <location>
        <begin position="186"/>
        <end position="204"/>
    </location>
</feature>
<evidence type="ECO:0000313" key="7">
    <source>
        <dbReference type="EMBL" id="MPM38746.1"/>
    </source>
</evidence>
<feature type="transmembrane region" description="Helical" evidence="5">
    <location>
        <begin position="159"/>
        <end position="180"/>
    </location>
</feature>
<feature type="transmembrane region" description="Helical" evidence="5">
    <location>
        <begin position="484"/>
        <end position="502"/>
    </location>
</feature>
<feature type="transmembrane region" description="Helical" evidence="5">
    <location>
        <begin position="264"/>
        <end position="282"/>
    </location>
</feature>
<accession>A0A644ZD04</accession>
<keyword evidence="2 5" id="KW-0812">Transmembrane</keyword>
<keyword evidence="3 5" id="KW-1133">Transmembrane helix</keyword>
<feature type="transmembrane region" description="Helical" evidence="5">
    <location>
        <begin position="333"/>
        <end position="354"/>
    </location>
</feature>
<dbReference type="PANTHER" id="PTHR37422">
    <property type="entry name" value="TEICHURONIC ACID BIOSYNTHESIS PROTEIN TUAE"/>
    <property type="match status" value="1"/>
</dbReference>
<feature type="transmembrane region" description="Helical" evidence="5">
    <location>
        <begin position="415"/>
        <end position="437"/>
    </location>
</feature>
<feature type="domain" description="O-antigen ligase-related" evidence="6">
    <location>
        <begin position="296"/>
        <end position="432"/>
    </location>
</feature>
<dbReference type="AlphaFoldDB" id="A0A644ZD04"/>
<protein>
    <recommendedName>
        <fullName evidence="6">O-antigen ligase-related domain-containing protein</fullName>
    </recommendedName>
</protein>
<keyword evidence="4 5" id="KW-0472">Membrane</keyword>
<feature type="transmembrane region" description="Helical" evidence="5">
    <location>
        <begin position="128"/>
        <end position="147"/>
    </location>
</feature>
<comment type="subcellular location">
    <subcellularLocation>
        <location evidence="1">Membrane</location>
        <topology evidence="1">Multi-pass membrane protein</topology>
    </subcellularLocation>
</comment>
<evidence type="ECO:0000256" key="5">
    <source>
        <dbReference type="SAM" id="Phobius"/>
    </source>
</evidence>
<sequence length="511" mass="55120">MFSIQDSFFFSLWAALCGAYEQSALHRLMAALGRGCERLMDGSRILGFLFREGAVARAWGDSRTCRYLSALANLPGALLHRLYRAFQTQFDGSFFARLAFSMGDETAVGEFWVILALWVIPFERWNNAYNFLGFSLLLALFYAGSMRRYATFRLDLKSVGPYAAGMFLAAALGVVLSAYPGLSARFLMYHATCLLCVLVTVSAVRSTGDLKRLAAGGSGVVLISSLYAVYQRIQGVEINKSFVDLEANAGMPGRVESFFDNPNTFAQVLLLLLPLVLGLALCARRPVFRLASVGIFAVGAAALGMTYSRASWVGIAVAMAAAVFLWKPKLLPLFAAGCVLAVPLLPSSILNRILTITNTSDSSTSGRIPLYEAALATIKTSPVTGAGLGTAAVQQFIKDNNLYHAKAPFVHAHNIYLQIWIEAGLLGVVSFVGAMLLSIKNAARAVRHCGDSAARTLTCAAASALCGIMVCGLADYPWNYPRVMSVFWFVFALCVAGTKLCGQGEGKEELR</sequence>
<evidence type="ECO:0000256" key="4">
    <source>
        <dbReference type="ARBA" id="ARBA00023136"/>
    </source>
</evidence>
<feature type="transmembrane region" description="Helical" evidence="5">
    <location>
        <begin position="213"/>
        <end position="230"/>
    </location>
</feature>
<proteinExistence type="predicted"/>
<comment type="caution">
    <text evidence="7">The sequence shown here is derived from an EMBL/GenBank/DDBJ whole genome shotgun (WGS) entry which is preliminary data.</text>
</comment>
<evidence type="ECO:0000256" key="3">
    <source>
        <dbReference type="ARBA" id="ARBA00022989"/>
    </source>
</evidence>
<dbReference type="EMBL" id="VSSQ01008394">
    <property type="protein sequence ID" value="MPM38746.1"/>
    <property type="molecule type" value="Genomic_DNA"/>
</dbReference>
<name>A0A644ZD04_9ZZZZ</name>
<evidence type="ECO:0000259" key="6">
    <source>
        <dbReference type="Pfam" id="PF04932"/>
    </source>
</evidence>
<gene>
    <name evidence="7" type="ORF">SDC9_85376</name>
</gene>
<dbReference type="PANTHER" id="PTHR37422:SF13">
    <property type="entry name" value="LIPOPOLYSACCHARIDE BIOSYNTHESIS PROTEIN PA4999-RELATED"/>
    <property type="match status" value="1"/>
</dbReference>
<feature type="transmembrane region" description="Helical" evidence="5">
    <location>
        <begin position="287"/>
        <end position="304"/>
    </location>
</feature>
<dbReference type="InterPro" id="IPR007016">
    <property type="entry name" value="O-antigen_ligase-rel_domated"/>
</dbReference>